<evidence type="ECO:0000256" key="8">
    <source>
        <dbReference type="ARBA" id="ARBA00022859"/>
    </source>
</evidence>
<evidence type="ECO:0000256" key="10">
    <source>
        <dbReference type="ARBA" id="ARBA00023121"/>
    </source>
</evidence>
<dbReference type="Gene3D" id="3.15.10.10">
    <property type="entry name" value="Bactericidal permeability-increasing protein, domain 1"/>
    <property type="match status" value="1"/>
</dbReference>
<evidence type="ECO:0000256" key="14">
    <source>
        <dbReference type="ARBA" id="ARBA00030462"/>
    </source>
</evidence>
<keyword evidence="7 16" id="KW-0732">Signal</keyword>
<keyword evidence="8" id="KW-0391">Immunity</keyword>
<keyword evidence="10" id="KW-0446">Lipid-binding</keyword>
<evidence type="ECO:0000256" key="1">
    <source>
        <dbReference type="ARBA" id="ARBA00004613"/>
    </source>
</evidence>
<dbReference type="KEGG" id="pcw:110211321"/>
<feature type="signal peptide" evidence="16">
    <location>
        <begin position="1"/>
        <end position="21"/>
    </location>
</feature>
<evidence type="ECO:0000313" key="20">
    <source>
        <dbReference type="RefSeq" id="XP_020846211.1"/>
    </source>
</evidence>
<reference evidence="19 20" key="1">
    <citation type="submission" date="2025-04" db="UniProtKB">
        <authorList>
            <consortium name="RefSeq"/>
        </authorList>
    </citation>
    <scope>IDENTIFICATION</scope>
    <source>
        <tissue evidence="19 20">Spleen</tissue>
    </source>
</reference>
<dbReference type="AlphaFoldDB" id="A0A6P5KKM1"/>
<evidence type="ECO:0000313" key="19">
    <source>
        <dbReference type="RefSeq" id="XP_020846205.1"/>
    </source>
</evidence>
<dbReference type="KEGG" id="pcw:110211325"/>
<evidence type="ECO:0000256" key="5">
    <source>
        <dbReference type="ARBA" id="ARBA00022529"/>
    </source>
</evidence>
<evidence type="ECO:0000256" key="3">
    <source>
        <dbReference type="ARBA" id="ARBA00018715"/>
    </source>
</evidence>
<dbReference type="PANTHER" id="PTHR47015:SF1">
    <property type="entry name" value="BPI FOLD-CONTAINING FAMILY A MEMBER 1"/>
    <property type="match status" value="1"/>
</dbReference>
<gene>
    <name evidence="19" type="primary">LOC110211321</name>
    <name evidence="20" type="synonym">LOC110211325</name>
</gene>
<comment type="subcellular location">
    <subcellularLocation>
        <location evidence="1">Secreted</location>
    </subcellularLocation>
</comment>
<comment type="similarity">
    <text evidence="2">Belongs to the BPI/LBP/Plunc superfamily. Plunc family.</text>
</comment>
<dbReference type="GO" id="GO:0045087">
    <property type="term" value="P:innate immune response"/>
    <property type="evidence" value="ECO:0007669"/>
    <property type="project" value="UniProtKB-KW"/>
</dbReference>
<feature type="chain" id="PRO_5044648345" description="BPI fold-containing family A member 1" evidence="16">
    <location>
        <begin position="22"/>
        <end position="221"/>
    </location>
</feature>
<keyword evidence="11" id="KW-1015">Disulfide bond</keyword>
<dbReference type="GO" id="GO:0005576">
    <property type="term" value="C:extracellular region"/>
    <property type="evidence" value="ECO:0007669"/>
    <property type="project" value="UniProtKB-SubCell"/>
</dbReference>
<dbReference type="GeneID" id="110211321"/>
<evidence type="ECO:0000256" key="13">
    <source>
        <dbReference type="ARBA" id="ARBA00025926"/>
    </source>
</evidence>
<proteinExistence type="inferred from homology"/>
<comment type="subunit">
    <text evidence="13">Monomer. Interacts (via N-terminus) with SCNN1B, a subunit of the heterotrimeric epithelial sodium channel (ENaC); this inhibits proteolytic activation of ENaC.</text>
</comment>
<dbReference type="GO" id="GO:0043129">
    <property type="term" value="P:surfactant homeostasis"/>
    <property type="evidence" value="ECO:0007669"/>
    <property type="project" value="TreeGrafter"/>
</dbReference>
<keyword evidence="9" id="KW-0044">Antibiotic</keyword>
<keyword evidence="5" id="KW-0929">Antimicrobial</keyword>
<protein>
    <recommendedName>
        <fullName evidence="3">BPI fold-containing family A member 1</fullName>
    </recommendedName>
    <alternativeName>
        <fullName evidence="14">Palate lung and nasal epithelium clone protein</fullName>
    </alternativeName>
</protein>
<dbReference type="GO" id="GO:0008289">
    <property type="term" value="F:lipid binding"/>
    <property type="evidence" value="ECO:0007669"/>
    <property type="project" value="UniProtKB-KW"/>
</dbReference>
<dbReference type="Pfam" id="PF01273">
    <property type="entry name" value="LBP_BPI_CETP"/>
    <property type="match status" value="1"/>
</dbReference>
<evidence type="ECO:0000256" key="4">
    <source>
        <dbReference type="ARBA" id="ARBA00022525"/>
    </source>
</evidence>
<keyword evidence="12" id="KW-0325">Glycoprotein</keyword>
<keyword evidence="18" id="KW-1185">Reference proteome</keyword>
<evidence type="ECO:0000256" key="11">
    <source>
        <dbReference type="ARBA" id="ARBA00023157"/>
    </source>
</evidence>
<evidence type="ECO:0000256" key="2">
    <source>
        <dbReference type="ARBA" id="ARBA00009020"/>
    </source>
</evidence>
<evidence type="ECO:0000256" key="15">
    <source>
        <dbReference type="ARBA" id="ARBA00045411"/>
    </source>
</evidence>
<keyword evidence="4" id="KW-0964">Secreted</keyword>
<dbReference type="RefSeq" id="XP_020846205.1">
    <property type="nucleotide sequence ID" value="XM_020990546.1"/>
</dbReference>
<keyword evidence="6" id="KW-0399">Innate immunity</keyword>
<evidence type="ECO:0000256" key="6">
    <source>
        <dbReference type="ARBA" id="ARBA00022588"/>
    </source>
</evidence>
<evidence type="ECO:0000259" key="17">
    <source>
        <dbReference type="Pfam" id="PF01273"/>
    </source>
</evidence>
<evidence type="ECO:0000256" key="12">
    <source>
        <dbReference type="ARBA" id="ARBA00023180"/>
    </source>
</evidence>
<dbReference type="InterPro" id="IPR017942">
    <property type="entry name" value="Lipid-bd_serum_glycop_N"/>
</dbReference>
<organism evidence="18 19">
    <name type="scientific">Phascolarctos cinereus</name>
    <name type="common">Koala</name>
    <dbReference type="NCBI Taxonomy" id="38626"/>
    <lineage>
        <taxon>Eukaryota</taxon>
        <taxon>Metazoa</taxon>
        <taxon>Chordata</taxon>
        <taxon>Craniata</taxon>
        <taxon>Vertebrata</taxon>
        <taxon>Euteleostomi</taxon>
        <taxon>Mammalia</taxon>
        <taxon>Metatheria</taxon>
        <taxon>Diprotodontia</taxon>
        <taxon>Phascolarctidae</taxon>
        <taxon>Phascolarctos</taxon>
    </lineage>
</organism>
<name>A0A6P5KKM1_PHACI</name>
<dbReference type="RefSeq" id="XP_020846211.1">
    <property type="nucleotide sequence ID" value="XM_020990552.1"/>
</dbReference>
<evidence type="ECO:0000313" key="18">
    <source>
        <dbReference type="Proteomes" id="UP000515140"/>
    </source>
</evidence>
<feature type="domain" description="Lipid-binding serum glycoprotein N-terminal" evidence="17">
    <location>
        <begin position="49"/>
        <end position="196"/>
    </location>
</feature>
<evidence type="ECO:0000256" key="7">
    <source>
        <dbReference type="ARBA" id="ARBA00022729"/>
    </source>
</evidence>
<dbReference type="SUPFAM" id="SSF55394">
    <property type="entry name" value="Bactericidal permeability-increasing protein, BPI"/>
    <property type="match status" value="1"/>
</dbReference>
<evidence type="ECO:0000256" key="9">
    <source>
        <dbReference type="ARBA" id="ARBA00023022"/>
    </source>
</evidence>
<evidence type="ECO:0000256" key="16">
    <source>
        <dbReference type="SAM" id="SignalP"/>
    </source>
</evidence>
<sequence length="221" mass="23648">MKTLMLLGLVLLCGQFSLSLAQEEEQGSKVISEVAASMQNSLKNAVEDLSKLDLIKELENTPVIGDVLKTTKIIVGNIVSFNINHAQLLKISLQENQDTESLSLSVPLDVSLSLNTRLFKTIDVSLNAKTSLELTTEKDEDGGAHLVVSKCQTSPQLLEISAKRTGLFGLGVEVSETVSNLAQLTVNQLACPLITTAVKLVPPALVDSLQNVVRGNVSVTV</sequence>
<dbReference type="PANTHER" id="PTHR47015">
    <property type="entry name" value="BPI FOLD-CONTAINING FAMILY A MEMBER 1"/>
    <property type="match status" value="1"/>
</dbReference>
<comment type="function">
    <text evidence="15">Lipid-binding protein which shows high specificity for the surfactant phospholipid dipalmitoylphosphatidylcholine (DPPC). Plays a role in the innate immune responses of the upper airways. Reduces the surface tension in secretions from airway epithelia and inhibits the formation of biofilm by pathogenic Gram-negative bacteria, such as P.aeruginosa and K.pneumoniae. Negatively regulates proteolytic cleavage of SCNN1G, an event that is required for activation of the epithelial sodium channel (ENaC), and thereby contributes to airway surface liquid homeostasis and proper clearance of mucus. Plays a role in the airway inflammatory response after exposure to irritants. May attract macrophages and neutrophils.</text>
</comment>
<dbReference type="InterPro" id="IPR017943">
    <property type="entry name" value="Bactericidal_perm-incr_a/b_dom"/>
</dbReference>
<dbReference type="Proteomes" id="UP000515140">
    <property type="component" value="Unplaced"/>
</dbReference>
<dbReference type="GO" id="GO:0042742">
    <property type="term" value="P:defense response to bacterium"/>
    <property type="evidence" value="ECO:0007669"/>
    <property type="project" value="UniProtKB-KW"/>
</dbReference>
<accession>A0A6P5KKM1</accession>
<dbReference type="InterPro" id="IPR051902">
    <property type="entry name" value="BPI_fold-superfamily_member"/>
</dbReference>